<accession>A0ABS7SPW1</accession>
<dbReference type="InterPro" id="IPR029058">
    <property type="entry name" value="AB_hydrolase_fold"/>
</dbReference>
<proteinExistence type="predicted"/>
<dbReference type="RefSeq" id="WP_223468455.1">
    <property type="nucleotide sequence ID" value="NZ_JAFBIL020000004.1"/>
</dbReference>
<reference evidence="1 2" key="1">
    <citation type="submission" date="2021-01" db="EMBL/GenBank/DDBJ databases">
        <authorList>
            <person name="Ruan W."/>
            <person name="Khan S.A."/>
            <person name="Jeon C.O."/>
        </authorList>
    </citation>
    <scope>NUCLEOTIDE SEQUENCE [LARGE SCALE GENOMIC DNA]</scope>
    <source>
        <strain evidence="1 2">R798</strain>
    </source>
</reference>
<evidence type="ECO:0008006" key="3">
    <source>
        <dbReference type="Google" id="ProtNLM"/>
    </source>
</evidence>
<dbReference type="EMBL" id="JAFBIL020000004">
    <property type="protein sequence ID" value="MBZ2207976.1"/>
    <property type="molecule type" value="Genomic_DNA"/>
</dbReference>
<gene>
    <name evidence="1" type="ORF">I4X03_011960</name>
</gene>
<keyword evidence="2" id="KW-1185">Reference proteome</keyword>
<protein>
    <recommendedName>
        <fullName evidence="3">Alpha/beta hydrolase</fullName>
    </recommendedName>
</protein>
<dbReference type="Gene3D" id="3.40.50.1820">
    <property type="entry name" value="alpha/beta hydrolase"/>
    <property type="match status" value="1"/>
</dbReference>
<comment type="caution">
    <text evidence="1">The sequence shown here is derived from an EMBL/GenBank/DDBJ whole genome shotgun (WGS) entry which is preliminary data.</text>
</comment>
<evidence type="ECO:0000313" key="1">
    <source>
        <dbReference type="EMBL" id="MBZ2207976.1"/>
    </source>
</evidence>
<dbReference type="Proteomes" id="UP000809349">
    <property type="component" value="Unassembled WGS sequence"/>
</dbReference>
<name>A0ABS7SPW1_9BURK</name>
<sequence>MKRHLVFVHGRAQHGKDAAALKQEWIIALKAGLAKSGLTLPVADDEIRFPYYGDTLDQIVKGSSLDDAVDIVVRGVAPSSPEEEFFTEYLAELKAAIGMPDDPGRQRGPLNWGWVQAFLSVLDKTVPFASAAGVALFTNDVFQYLYRKDLRNVMDDGVRAAFVPGSEAVVVSHSLGTVIAYNVLQSAQLRVPLFVTLGSPLAIRAVKRKLQPVSHPAAAARWFNAMDERDVVALYPLTSEHFAVFPPIENMTSVENFTENRHGIAGYLSDKEVARRIHDALIAP</sequence>
<evidence type="ECO:0000313" key="2">
    <source>
        <dbReference type="Proteomes" id="UP000809349"/>
    </source>
</evidence>
<dbReference type="SUPFAM" id="SSF53474">
    <property type="entry name" value="alpha/beta-Hydrolases"/>
    <property type="match status" value="1"/>
</dbReference>
<organism evidence="1 2">
    <name type="scientific">Massilia soli</name>
    <dbReference type="NCBI Taxonomy" id="2792854"/>
    <lineage>
        <taxon>Bacteria</taxon>
        <taxon>Pseudomonadati</taxon>
        <taxon>Pseudomonadota</taxon>
        <taxon>Betaproteobacteria</taxon>
        <taxon>Burkholderiales</taxon>
        <taxon>Oxalobacteraceae</taxon>
        <taxon>Telluria group</taxon>
        <taxon>Massilia</taxon>
    </lineage>
</organism>
<reference evidence="1 2" key="2">
    <citation type="submission" date="2021-08" db="EMBL/GenBank/DDBJ databases">
        <title>Massilia sp. R798.</title>
        <authorList>
            <person name="Baek J.H."/>
            <person name="Jung H.S."/>
            <person name="Kim K.R."/>
            <person name="Jeon C.O."/>
        </authorList>
    </citation>
    <scope>NUCLEOTIDE SEQUENCE [LARGE SCALE GENOMIC DNA]</scope>
    <source>
        <strain evidence="1 2">R798</strain>
    </source>
</reference>